<dbReference type="EMBL" id="SODO01000003">
    <property type="protein sequence ID" value="TDW60216.1"/>
    <property type="molecule type" value="Genomic_DNA"/>
</dbReference>
<evidence type="ECO:0000256" key="7">
    <source>
        <dbReference type="ARBA" id="ARBA00022741"/>
    </source>
</evidence>
<dbReference type="InterPro" id="IPR005714">
    <property type="entry name" value="ATPase_T3SS_FliI/YscN"/>
</dbReference>
<evidence type="ECO:0000256" key="4">
    <source>
        <dbReference type="ARBA" id="ARBA00020580"/>
    </source>
</evidence>
<evidence type="ECO:0000313" key="20">
    <source>
        <dbReference type="Proteomes" id="UP000243640"/>
    </source>
</evidence>
<proteinExistence type="inferred from homology"/>
<keyword evidence="6" id="KW-0963">Cytoplasm</keyword>
<sequence length="452" mass="48642">MSLLEQRLQLARAALSEDLDIGQVYGRLLKVTGNLLEVSGCRLVMGQRCCIDTEGGGELEAEVVALDREQALLLPLRAPSGLYTGARVRPCTSESSFSISPLLLGRIVDGLMRPLDGLPPIKGQPVSWQQRVPNPLLRRRVSEPLDVGVRAINGLLTPGKGQRLGLFAGPGVGKSVLLGMMARYTQADVVVVGLIGERGREVREFIDDCLGEQGRAKTLVIAAPADQSPLMRVRAAESCHRVAEYFRDQGKDVLLLMDSLTRYVQAQREIGLAVGEPPVARGYPPSAFSSLTELVERAGNGEQATGSLTAFYTVLAEGDDQQDPVADAARAILDGHVVLSRQLAEQGHYPAIDIGASISRVMSKVAGPEHLLQAVQCKRWFGLYQQVRELLPLGGIQSGKSHETDEAIANYPALAAFLQQHEHEPVSLTQALEQLALLSGGMYAQAPDQPAA</sequence>
<keyword evidence="5" id="KW-0813">Transport</keyword>
<comment type="subcellular location">
    <subcellularLocation>
        <location evidence="1">Cytoplasm</location>
    </subcellularLocation>
</comment>
<dbReference type="InterPro" id="IPR027417">
    <property type="entry name" value="P-loop_NTPase"/>
</dbReference>
<dbReference type="Proteomes" id="UP000243640">
    <property type="component" value="Unassembled WGS sequence"/>
</dbReference>
<reference evidence="19 21" key="2">
    <citation type="submission" date="2019-03" db="EMBL/GenBank/DDBJ databases">
        <title>Genomic Encyclopedia of Archaeal and Bacterial Type Strains, Phase II (KMG-II): from individual species to whole genera.</title>
        <authorList>
            <person name="Goeker M."/>
        </authorList>
    </citation>
    <scope>NUCLEOTIDE SEQUENCE [LARGE SCALE GENOMIC DNA]</scope>
    <source>
        <strain evidence="19 21">DSM 15594</strain>
    </source>
</reference>
<keyword evidence="9" id="KW-1005">Bacterial flagellum biogenesis</keyword>
<dbReference type="SMART" id="SM00382">
    <property type="entry name" value="AAA"/>
    <property type="match status" value="1"/>
</dbReference>
<dbReference type="CDD" id="cd01136">
    <property type="entry name" value="ATPase_flagellum-secretory_path_III"/>
    <property type="match status" value="1"/>
</dbReference>
<evidence type="ECO:0000256" key="10">
    <source>
        <dbReference type="ARBA" id="ARBA00022840"/>
    </source>
</evidence>
<comment type="caution">
    <text evidence="18">The sequence shown here is derived from an EMBL/GenBank/DDBJ whole genome shotgun (WGS) entry which is preliminary data.</text>
</comment>
<reference evidence="18 20" key="1">
    <citation type="submission" date="2017-08" db="EMBL/GenBank/DDBJ databases">
        <title>Draft Genome Sequence of the Marine Bacterium Oceanimonas baumannii ATCC 700832.</title>
        <authorList>
            <person name="Mcclelland W.D."/>
            <person name="Brennan M.A."/>
            <person name="Trachtenberg A.M."/>
            <person name="Maclea K.S."/>
        </authorList>
    </citation>
    <scope>NUCLEOTIDE SEQUENCE [LARGE SCALE GENOMIC DNA]</scope>
    <source>
        <strain evidence="18 20">ATCC 700832</strain>
    </source>
</reference>
<dbReference type="RefSeq" id="WP_094276966.1">
    <property type="nucleotide sequence ID" value="NZ_NQJF01000002.1"/>
</dbReference>
<dbReference type="OrthoDB" id="9801639at2"/>
<evidence type="ECO:0000256" key="11">
    <source>
        <dbReference type="ARBA" id="ARBA00022927"/>
    </source>
</evidence>
<dbReference type="Gene3D" id="3.40.50.12240">
    <property type="match status" value="1"/>
</dbReference>
<comment type="similarity">
    <text evidence="2">Belongs to the ATPase alpha/beta chains family.</text>
</comment>
<dbReference type="GO" id="GO:0008564">
    <property type="term" value="F:protein-exporting ATPase activity"/>
    <property type="evidence" value="ECO:0007669"/>
    <property type="project" value="UniProtKB-EC"/>
</dbReference>
<dbReference type="FunFam" id="3.40.50.12240:FF:000002">
    <property type="entry name" value="Flagellum-specific ATP synthase FliI"/>
    <property type="match status" value="1"/>
</dbReference>
<dbReference type="Pfam" id="PF00006">
    <property type="entry name" value="ATP-synt_ab"/>
    <property type="match status" value="1"/>
</dbReference>
<evidence type="ECO:0000256" key="12">
    <source>
        <dbReference type="ARBA" id="ARBA00022967"/>
    </source>
</evidence>
<gene>
    <name evidence="18" type="primary">fliI</name>
    <name evidence="18" type="ORF">B6S09_02740</name>
    <name evidence="19" type="ORF">LY04_01211</name>
</gene>
<evidence type="ECO:0000256" key="9">
    <source>
        <dbReference type="ARBA" id="ARBA00022795"/>
    </source>
</evidence>
<evidence type="ECO:0000256" key="8">
    <source>
        <dbReference type="ARBA" id="ARBA00022781"/>
    </source>
</evidence>
<dbReference type="Proteomes" id="UP000295058">
    <property type="component" value="Unassembled WGS sequence"/>
</dbReference>
<comment type="catalytic activity">
    <reaction evidence="16">
        <text>ATP + H2O + cellular proteinSide 1 = ADP + phosphate + cellular proteinSide 2.</text>
        <dbReference type="EC" id="7.4.2.8"/>
    </reaction>
</comment>
<keyword evidence="7" id="KW-0547">Nucleotide-binding</keyword>
<evidence type="ECO:0000313" key="19">
    <source>
        <dbReference type="EMBL" id="TDW60216.1"/>
    </source>
</evidence>
<dbReference type="GO" id="GO:0030257">
    <property type="term" value="C:type III protein secretion system complex"/>
    <property type="evidence" value="ECO:0007669"/>
    <property type="project" value="InterPro"/>
</dbReference>
<dbReference type="PANTHER" id="PTHR15184:SF81">
    <property type="entry name" value="FLAGELLUM-SPECIFIC ATP SYNTHASE"/>
    <property type="match status" value="1"/>
</dbReference>
<dbReference type="PROSITE" id="PS00152">
    <property type="entry name" value="ATPASE_ALPHA_BETA"/>
    <property type="match status" value="1"/>
</dbReference>
<name>A0A235CP40_9GAMM</name>
<dbReference type="GO" id="GO:0030254">
    <property type="term" value="P:protein secretion by the type III secretion system"/>
    <property type="evidence" value="ECO:0007669"/>
    <property type="project" value="InterPro"/>
</dbReference>
<keyword evidence="8" id="KW-0375">Hydrogen ion transport</keyword>
<evidence type="ECO:0000256" key="15">
    <source>
        <dbReference type="ARBA" id="ARBA00023310"/>
    </source>
</evidence>
<keyword evidence="12" id="KW-1278">Translocase</keyword>
<dbReference type="InterPro" id="IPR050053">
    <property type="entry name" value="ATPase_alpha/beta_chains"/>
</dbReference>
<evidence type="ECO:0000259" key="17">
    <source>
        <dbReference type="SMART" id="SM00382"/>
    </source>
</evidence>
<dbReference type="EC" id="7.1.2.2" evidence="3"/>
<keyword evidence="21" id="KW-1185">Reference proteome</keyword>
<dbReference type="GO" id="GO:0005524">
    <property type="term" value="F:ATP binding"/>
    <property type="evidence" value="ECO:0007669"/>
    <property type="project" value="UniProtKB-KW"/>
</dbReference>
<evidence type="ECO:0000256" key="5">
    <source>
        <dbReference type="ARBA" id="ARBA00022448"/>
    </source>
</evidence>
<dbReference type="EMBL" id="NQJF01000002">
    <property type="protein sequence ID" value="OYD25777.1"/>
    <property type="molecule type" value="Genomic_DNA"/>
</dbReference>
<dbReference type="GO" id="GO:0044781">
    <property type="term" value="P:bacterial-type flagellum organization"/>
    <property type="evidence" value="ECO:0007669"/>
    <property type="project" value="UniProtKB-KW"/>
</dbReference>
<dbReference type="InterPro" id="IPR003593">
    <property type="entry name" value="AAA+_ATPase"/>
</dbReference>
<evidence type="ECO:0000256" key="2">
    <source>
        <dbReference type="ARBA" id="ARBA00008936"/>
    </source>
</evidence>
<dbReference type="Pfam" id="PF18269">
    <property type="entry name" value="T3SS_ATPase_C"/>
    <property type="match status" value="1"/>
</dbReference>
<dbReference type="InterPro" id="IPR040627">
    <property type="entry name" value="T3SS_ATPase_C"/>
</dbReference>
<evidence type="ECO:0000256" key="14">
    <source>
        <dbReference type="ARBA" id="ARBA00023225"/>
    </source>
</evidence>
<evidence type="ECO:0000256" key="16">
    <source>
        <dbReference type="ARBA" id="ARBA00034006"/>
    </source>
</evidence>
<evidence type="ECO:0000256" key="6">
    <source>
        <dbReference type="ARBA" id="ARBA00022490"/>
    </source>
</evidence>
<dbReference type="NCBIfam" id="TIGR01026">
    <property type="entry name" value="fliI_yscN"/>
    <property type="match status" value="1"/>
</dbReference>
<dbReference type="GO" id="GO:0005737">
    <property type="term" value="C:cytoplasm"/>
    <property type="evidence" value="ECO:0007669"/>
    <property type="project" value="UniProtKB-SubCell"/>
</dbReference>
<protein>
    <recommendedName>
        <fullName evidence="4">Flagellum-specific ATP synthase</fullName>
        <ecNumber evidence="3">7.1.2.2</ecNumber>
    </recommendedName>
</protein>
<keyword evidence="11" id="KW-0653">Protein transport</keyword>
<evidence type="ECO:0000313" key="21">
    <source>
        <dbReference type="Proteomes" id="UP000295058"/>
    </source>
</evidence>
<dbReference type="PANTHER" id="PTHR15184">
    <property type="entry name" value="ATP SYNTHASE"/>
    <property type="match status" value="1"/>
</dbReference>
<evidence type="ECO:0000313" key="18">
    <source>
        <dbReference type="EMBL" id="OYD25777.1"/>
    </source>
</evidence>
<dbReference type="GO" id="GO:0046933">
    <property type="term" value="F:proton-transporting ATP synthase activity, rotational mechanism"/>
    <property type="evidence" value="ECO:0007669"/>
    <property type="project" value="TreeGrafter"/>
</dbReference>
<evidence type="ECO:0000256" key="13">
    <source>
        <dbReference type="ARBA" id="ARBA00023065"/>
    </source>
</evidence>
<keyword evidence="15" id="KW-0066">ATP synthesis</keyword>
<dbReference type="InterPro" id="IPR020003">
    <property type="entry name" value="ATPase_a/bsu_AS"/>
</dbReference>
<keyword evidence="14" id="KW-1006">Bacterial flagellum protein export</keyword>
<dbReference type="SUPFAM" id="SSF52540">
    <property type="entry name" value="P-loop containing nucleoside triphosphate hydrolases"/>
    <property type="match status" value="1"/>
</dbReference>
<feature type="domain" description="AAA+ ATPase" evidence="17">
    <location>
        <begin position="160"/>
        <end position="343"/>
    </location>
</feature>
<keyword evidence="10" id="KW-0067">ATP-binding</keyword>
<dbReference type="GO" id="GO:0016887">
    <property type="term" value="F:ATP hydrolysis activity"/>
    <property type="evidence" value="ECO:0007669"/>
    <property type="project" value="InterPro"/>
</dbReference>
<evidence type="ECO:0000256" key="3">
    <source>
        <dbReference type="ARBA" id="ARBA00012473"/>
    </source>
</evidence>
<accession>A0A235CP40</accession>
<dbReference type="AlphaFoldDB" id="A0A235CP40"/>
<dbReference type="CDD" id="cd18117">
    <property type="entry name" value="ATP-synt_flagellum-secretory_path_III_N"/>
    <property type="match status" value="1"/>
</dbReference>
<organism evidence="18 20">
    <name type="scientific">Oceanimonas baumannii</name>
    <dbReference type="NCBI Taxonomy" id="129578"/>
    <lineage>
        <taxon>Bacteria</taxon>
        <taxon>Pseudomonadati</taxon>
        <taxon>Pseudomonadota</taxon>
        <taxon>Gammaproteobacteria</taxon>
        <taxon>Aeromonadales</taxon>
        <taxon>Aeromonadaceae</taxon>
        <taxon>Oceanimonas</taxon>
    </lineage>
</organism>
<dbReference type="InterPro" id="IPR000194">
    <property type="entry name" value="ATPase_F1/V1/A1_a/bsu_nucl-bd"/>
</dbReference>
<evidence type="ECO:0000256" key="1">
    <source>
        <dbReference type="ARBA" id="ARBA00004496"/>
    </source>
</evidence>
<keyword evidence="13" id="KW-0406">Ion transport</keyword>